<reference evidence="7 8" key="1">
    <citation type="journal article" date="2012" name="Genome Biol.">
        <title>Sequencing three crocodilian genomes to illuminate the evolution of archosaurs and amniotes.</title>
        <authorList>
            <person name="St John J.A."/>
            <person name="Braun E.L."/>
            <person name="Isberg S.R."/>
            <person name="Miles L.G."/>
            <person name="Chong A.Y."/>
            <person name="Gongora J."/>
            <person name="Dalzell P."/>
            <person name="Moran C."/>
            <person name="Bed'hom B."/>
            <person name="Abzhanov A."/>
            <person name="Burgess S.C."/>
            <person name="Cooksey A.M."/>
            <person name="Castoe T.A."/>
            <person name="Crawford N.G."/>
            <person name="Densmore L.D."/>
            <person name="Drew J.C."/>
            <person name="Edwards S.V."/>
            <person name="Faircloth B.C."/>
            <person name="Fujita M.K."/>
            <person name="Greenwold M.J."/>
            <person name="Hoffmann F.G."/>
            <person name="Howard J.M."/>
            <person name="Iguchi T."/>
            <person name="Janes D.E."/>
            <person name="Khan S.Y."/>
            <person name="Kohno S."/>
            <person name="de Koning A.J."/>
            <person name="Lance S.L."/>
            <person name="McCarthy F.M."/>
            <person name="McCormack J.E."/>
            <person name="Merchant M.E."/>
            <person name="Peterson D.G."/>
            <person name="Pollock D.D."/>
            <person name="Pourmand N."/>
            <person name="Raney B.J."/>
            <person name="Roessler K.A."/>
            <person name="Sanford J.R."/>
            <person name="Sawyer R.H."/>
            <person name="Schmidt C.J."/>
            <person name="Triplett E.W."/>
            <person name="Tuberville T.D."/>
            <person name="Venegas-Anaya M."/>
            <person name="Howard J.T."/>
            <person name="Jarvis E.D."/>
            <person name="Guillette L.J.Jr."/>
            <person name="Glenn T.C."/>
            <person name="Green R.E."/>
            <person name="Ray D.A."/>
        </authorList>
    </citation>
    <scope>NUCLEOTIDE SEQUENCE [LARGE SCALE GENOMIC DNA]</scope>
    <source>
        <strain evidence="7">KSC_2009_1</strain>
    </source>
</reference>
<evidence type="ECO:0000256" key="3">
    <source>
        <dbReference type="ARBA" id="ARBA00023242"/>
    </source>
</evidence>
<evidence type="ECO:0008006" key="9">
    <source>
        <dbReference type="Google" id="ProtNLM"/>
    </source>
</evidence>
<evidence type="ECO:0000259" key="5">
    <source>
        <dbReference type="PROSITE" id="PS50804"/>
    </source>
</evidence>
<name>A0A151NV74_ALLMI</name>
<proteinExistence type="predicted"/>
<gene>
    <name evidence="7" type="ORF">Y1Q_0013032</name>
</gene>
<dbReference type="InterPro" id="IPR003309">
    <property type="entry name" value="SCAN_dom"/>
</dbReference>
<dbReference type="Gene3D" id="1.10.4020.10">
    <property type="entry name" value="DNA breaking-rejoining enzymes"/>
    <property type="match status" value="1"/>
</dbReference>
<sequence>MINIFLFLSSQPVARILRWGRRGRKDGSDTAQGVPGDWTLDRRHARLYRGREPRPPAEPWRQLFRGLRYREAEGPGKICSRLRELCRRWLEPQHRSKEQMLELVVLEQFLAILPPEMRSCVCRCRVETCAQAVALAEGFQLGEVEDEKLQVTVRVKVEEGSSDKMQPVGALPEPGDSWGQQPKARGEDRPLEEAEQRETPGPEDELPHVTKEEPPPNPEPGAGTLSRADQQPPKEGPVNLELQRPSPGTWGQSGSLTPGLGQLQEGQGRPAKQGESMELREAFGDVAMYFTREEWELLEEEDKGLYRDQMLRNHQTLVSLVFCFVVCSPNRSQPAVLHGQTLKTEPVAVLQEVLQEHSSERWGCVFLVDMKQLKNTAAEVHAGFQSSDFILQETNRRFSHVPDDQGLEHVNNIWKITGGLIGINQSHPSVNGV</sequence>
<comment type="caution">
    <text evidence="7">The sequence shown here is derived from an EMBL/GenBank/DDBJ whole genome shotgun (WGS) entry which is preliminary data.</text>
</comment>
<keyword evidence="1" id="KW-0805">Transcription regulation</keyword>
<dbReference type="InterPro" id="IPR038269">
    <property type="entry name" value="SCAN_sf"/>
</dbReference>
<evidence type="ECO:0000259" key="6">
    <source>
        <dbReference type="PROSITE" id="PS50805"/>
    </source>
</evidence>
<dbReference type="Pfam" id="PF02023">
    <property type="entry name" value="SCAN"/>
    <property type="match status" value="1"/>
</dbReference>
<dbReference type="Pfam" id="PF01352">
    <property type="entry name" value="KRAB"/>
    <property type="match status" value="1"/>
</dbReference>
<dbReference type="SUPFAM" id="SSF47353">
    <property type="entry name" value="Retrovirus capsid dimerization domain-like"/>
    <property type="match status" value="1"/>
</dbReference>
<evidence type="ECO:0000256" key="2">
    <source>
        <dbReference type="ARBA" id="ARBA00023163"/>
    </source>
</evidence>
<accession>A0A151NV74</accession>
<keyword evidence="3" id="KW-0539">Nucleus</keyword>
<feature type="region of interest" description="Disordered" evidence="4">
    <location>
        <begin position="160"/>
        <end position="274"/>
    </location>
</feature>
<keyword evidence="8" id="KW-1185">Reference proteome</keyword>
<dbReference type="SMART" id="SM00349">
    <property type="entry name" value="KRAB"/>
    <property type="match status" value="1"/>
</dbReference>
<dbReference type="InterPro" id="IPR036051">
    <property type="entry name" value="KRAB_dom_sf"/>
</dbReference>
<dbReference type="InterPro" id="IPR001909">
    <property type="entry name" value="KRAB"/>
</dbReference>
<evidence type="ECO:0000313" key="7">
    <source>
        <dbReference type="EMBL" id="KYO40688.1"/>
    </source>
</evidence>
<evidence type="ECO:0000256" key="1">
    <source>
        <dbReference type="ARBA" id="ARBA00023015"/>
    </source>
</evidence>
<dbReference type="CDD" id="cd07936">
    <property type="entry name" value="SCAN"/>
    <property type="match status" value="1"/>
</dbReference>
<dbReference type="FunFam" id="1.10.4020.10:FF:000001">
    <property type="entry name" value="zinc finger protein 263 isoform X1"/>
    <property type="match status" value="1"/>
</dbReference>
<dbReference type="InterPro" id="IPR050916">
    <property type="entry name" value="SCAN-C2H2_zinc_finger"/>
</dbReference>
<dbReference type="AlphaFoldDB" id="A0A151NV74"/>
<feature type="domain" description="SCAN box" evidence="5">
    <location>
        <begin position="61"/>
        <end position="140"/>
    </location>
</feature>
<dbReference type="GO" id="GO:0006355">
    <property type="term" value="P:regulation of DNA-templated transcription"/>
    <property type="evidence" value="ECO:0007669"/>
    <property type="project" value="InterPro"/>
</dbReference>
<dbReference type="PROSITE" id="PS50804">
    <property type="entry name" value="SCAN_BOX"/>
    <property type="match status" value="1"/>
</dbReference>
<dbReference type="EMBL" id="AKHW03001876">
    <property type="protein sequence ID" value="KYO40688.1"/>
    <property type="molecule type" value="Genomic_DNA"/>
</dbReference>
<protein>
    <recommendedName>
        <fullName evidence="9">Zinc finger protein 202-like</fullName>
    </recommendedName>
</protein>
<dbReference type="Gene3D" id="6.10.140.140">
    <property type="match status" value="1"/>
</dbReference>
<feature type="compositionally biased region" description="Basic and acidic residues" evidence="4">
    <location>
        <begin position="184"/>
        <end position="214"/>
    </location>
</feature>
<dbReference type="Proteomes" id="UP000050525">
    <property type="component" value="Unassembled WGS sequence"/>
</dbReference>
<dbReference type="SUPFAM" id="SSF109640">
    <property type="entry name" value="KRAB domain (Kruppel-associated box)"/>
    <property type="match status" value="1"/>
</dbReference>
<keyword evidence="2" id="KW-0804">Transcription</keyword>
<dbReference type="PROSITE" id="PS50805">
    <property type="entry name" value="KRAB"/>
    <property type="match status" value="1"/>
</dbReference>
<dbReference type="PANTHER" id="PTHR45935:SF15">
    <property type="entry name" value="SCAN BOX DOMAIN-CONTAINING PROTEIN"/>
    <property type="match status" value="1"/>
</dbReference>
<dbReference type="SMART" id="SM00431">
    <property type="entry name" value="SCAN"/>
    <property type="match status" value="1"/>
</dbReference>
<feature type="domain" description="KRAB" evidence="6">
    <location>
        <begin position="281"/>
        <end position="359"/>
    </location>
</feature>
<dbReference type="PANTHER" id="PTHR45935">
    <property type="entry name" value="PROTEIN ZBED8-RELATED"/>
    <property type="match status" value="1"/>
</dbReference>
<evidence type="ECO:0000256" key="4">
    <source>
        <dbReference type="SAM" id="MobiDB-lite"/>
    </source>
</evidence>
<evidence type="ECO:0000313" key="8">
    <source>
        <dbReference type="Proteomes" id="UP000050525"/>
    </source>
</evidence>
<organism evidence="7 8">
    <name type="scientific">Alligator mississippiensis</name>
    <name type="common">American alligator</name>
    <dbReference type="NCBI Taxonomy" id="8496"/>
    <lineage>
        <taxon>Eukaryota</taxon>
        <taxon>Metazoa</taxon>
        <taxon>Chordata</taxon>
        <taxon>Craniata</taxon>
        <taxon>Vertebrata</taxon>
        <taxon>Euteleostomi</taxon>
        <taxon>Archelosauria</taxon>
        <taxon>Archosauria</taxon>
        <taxon>Crocodylia</taxon>
        <taxon>Alligatoridae</taxon>
        <taxon>Alligatorinae</taxon>
        <taxon>Alligator</taxon>
    </lineage>
</organism>